<dbReference type="GO" id="GO:0005794">
    <property type="term" value="C:Golgi apparatus"/>
    <property type="evidence" value="ECO:0007669"/>
    <property type="project" value="TreeGrafter"/>
</dbReference>
<keyword evidence="5 7" id="KW-0472">Membrane</keyword>
<reference evidence="9" key="1">
    <citation type="submission" date="2021-01" db="EMBL/GenBank/DDBJ databases">
        <authorList>
            <person name="Corre E."/>
            <person name="Pelletier E."/>
            <person name="Niang G."/>
            <person name="Scheremetjew M."/>
            <person name="Finn R."/>
            <person name="Kale V."/>
            <person name="Holt S."/>
            <person name="Cochrane G."/>
            <person name="Meng A."/>
            <person name="Brown T."/>
            <person name="Cohen L."/>
        </authorList>
    </citation>
    <scope>NUCLEOTIDE SEQUENCE</scope>
    <source>
        <strain evidence="9">CCMP1381</strain>
    </source>
</reference>
<keyword evidence="2 7" id="KW-0812">Transmembrane</keyword>
<dbReference type="GO" id="GO:0016020">
    <property type="term" value="C:membrane"/>
    <property type="evidence" value="ECO:0007669"/>
    <property type="project" value="UniProtKB-SubCell"/>
</dbReference>
<feature type="transmembrane region" description="Helical" evidence="7">
    <location>
        <begin position="212"/>
        <end position="230"/>
    </location>
</feature>
<dbReference type="Pfam" id="PF06814">
    <property type="entry name" value="GOST_TM"/>
    <property type="match status" value="1"/>
</dbReference>
<dbReference type="InterPro" id="IPR053937">
    <property type="entry name" value="GOST_TM"/>
</dbReference>
<feature type="compositionally biased region" description="Acidic residues" evidence="6">
    <location>
        <begin position="440"/>
        <end position="465"/>
    </location>
</feature>
<feature type="transmembrane region" description="Helical" evidence="7">
    <location>
        <begin position="365"/>
        <end position="384"/>
    </location>
</feature>
<organism evidence="9">
    <name type="scientific">Octactis speculum</name>
    <dbReference type="NCBI Taxonomy" id="3111310"/>
    <lineage>
        <taxon>Eukaryota</taxon>
        <taxon>Sar</taxon>
        <taxon>Stramenopiles</taxon>
        <taxon>Ochrophyta</taxon>
        <taxon>Dictyochophyceae</taxon>
        <taxon>Dictyochales</taxon>
        <taxon>Dictyochaceae</taxon>
        <taxon>Octactis</taxon>
    </lineage>
</organism>
<feature type="transmembrane region" description="Helical" evidence="7">
    <location>
        <begin position="281"/>
        <end position="302"/>
    </location>
</feature>
<dbReference type="PANTHER" id="PTHR21229:SF1">
    <property type="entry name" value="GH17801P"/>
    <property type="match status" value="1"/>
</dbReference>
<feature type="transmembrane region" description="Helical" evidence="7">
    <location>
        <begin position="178"/>
        <end position="200"/>
    </location>
</feature>
<feature type="domain" description="GOST seven transmembrane" evidence="8">
    <location>
        <begin position="179"/>
        <end position="428"/>
    </location>
</feature>
<comment type="subcellular location">
    <subcellularLocation>
        <location evidence="1">Membrane</location>
        <topology evidence="1">Multi-pass membrane protein</topology>
    </subcellularLocation>
</comment>
<feature type="transmembrane region" description="Helical" evidence="7">
    <location>
        <begin position="250"/>
        <end position="274"/>
    </location>
</feature>
<proteinExistence type="predicted"/>
<evidence type="ECO:0000256" key="2">
    <source>
        <dbReference type="ARBA" id="ARBA00022692"/>
    </source>
</evidence>
<evidence type="ECO:0000256" key="1">
    <source>
        <dbReference type="ARBA" id="ARBA00004141"/>
    </source>
</evidence>
<evidence type="ECO:0000256" key="6">
    <source>
        <dbReference type="SAM" id="MobiDB-lite"/>
    </source>
</evidence>
<evidence type="ECO:0000313" key="9">
    <source>
        <dbReference type="EMBL" id="CAD9376082.1"/>
    </source>
</evidence>
<accession>A0A7S2AS73</accession>
<evidence type="ECO:0000256" key="7">
    <source>
        <dbReference type="SAM" id="Phobius"/>
    </source>
</evidence>
<dbReference type="EMBL" id="HBGS01005395">
    <property type="protein sequence ID" value="CAD9376082.1"/>
    <property type="molecule type" value="Transcribed_RNA"/>
</dbReference>
<evidence type="ECO:0000256" key="3">
    <source>
        <dbReference type="ARBA" id="ARBA00022729"/>
    </source>
</evidence>
<protein>
    <recommendedName>
        <fullName evidence="8">GOST seven transmembrane domain-containing protein</fullName>
    </recommendedName>
</protein>
<evidence type="ECO:0000256" key="5">
    <source>
        <dbReference type="ARBA" id="ARBA00023136"/>
    </source>
</evidence>
<feature type="transmembrane region" description="Helical" evidence="7">
    <location>
        <begin position="322"/>
        <end position="344"/>
    </location>
</feature>
<dbReference type="PANTHER" id="PTHR21229">
    <property type="entry name" value="LUNG SEVEN TRANSMEMBRANE RECEPTOR"/>
    <property type="match status" value="1"/>
</dbReference>
<keyword evidence="3" id="KW-0732">Signal</keyword>
<keyword evidence="4 7" id="KW-1133">Transmembrane helix</keyword>
<name>A0A7S2AS73_9STRA</name>
<gene>
    <name evidence="9" type="ORF">DSPE1174_LOCUS2779</name>
</gene>
<feature type="transmembrane region" description="Helical" evidence="7">
    <location>
        <begin position="404"/>
        <end position="422"/>
    </location>
</feature>
<evidence type="ECO:0000256" key="4">
    <source>
        <dbReference type="ARBA" id="ARBA00022989"/>
    </source>
</evidence>
<feature type="region of interest" description="Disordered" evidence="6">
    <location>
        <begin position="440"/>
        <end position="487"/>
    </location>
</feature>
<dbReference type="AlphaFoldDB" id="A0A7S2AS73"/>
<evidence type="ECO:0000259" key="8">
    <source>
        <dbReference type="Pfam" id="PF06814"/>
    </source>
</evidence>
<sequence>MYSSSDAPSTASPGNGHSYLDFGSLELQTIGLADSTRIDSTVVNIAVFKATNFDHYDALGEEVSLGHDRQYCCTPYVQNLTGCHPDRNLIFHQEDLRNGSVSVIQVEVPHNGEPVRVRDVANSLSYGMDVNRYKVKSTGFYTLLLANCDYLSPMEILVTGESVWRNPYGYLPGELYGIMPFFGVMAGLYVVVGLIWLILCARNYNELMLLQFWISLVVGLGMVETCIKFVDYMSWNYDGARDTGSLISGLVFGVTKRALSRVLVLMVSLGYGVVKPSLGKVLPRILTLGCLYFALALCYDLLVNLPSTNKGLDRSGMMDSLTTLVVLMSLVDVAFYMWTLQAMLSTIRYLESRKQSVKLQLFRRFRTVLILSVLVSMAYAVYTMVASTESWFEEHWTSQWCINAVWEVLYLLILMAICILWMPSSNSQRYAYSMELATFDPDDDDEDNEGENMDDEYGGPLEEEPTVAANKTKDVENDAPLGAEKLA</sequence>
<dbReference type="InterPro" id="IPR009637">
    <property type="entry name" value="GPR107/GPR108-like"/>
</dbReference>